<dbReference type="AlphaFoldDB" id="A0A1F6F1M2"/>
<proteinExistence type="predicted"/>
<organism evidence="2 3">
    <name type="scientific">Candidatus Kaiserbacteria bacterium RIFCSPLOWO2_01_FULL_54_13</name>
    <dbReference type="NCBI Taxonomy" id="1798512"/>
    <lineage>
        <taxon>Bacteria</taxon>
        <taxon>Candidatus Kaiseribacteriota</taxon>
    </lineage>
</organism>
<evidence type="ECO:0000313" key="2">
    <source>
        <dbReference type="EMBL" id="OGG79765.1"/>
    </source>
</evidence>
<dbReference type="Pfam" id="PF10026">
    <property type="entry name" value="DUF2268"/>
    <property type="match status" value="1"/>
</dbReference>
<dbReference type="InterPro" id="IPR018728">
    <property type="entry name" value="DUF2268"/>
</dbReference>
<comment type="caution">
    <text evidence="2">The sequence shown here is derived from an EMBL/GenBank/DDBJ whole genome shotgun (WGS) entry which is preliminary data.</text>
</comment>
<name>A0A1F6F1M2_9BACT</name>
<gene>
    <name evidence="2" type="ORF">A3A39_04580</name>
</gene>
<evidence type="ECO:0000259" key="1">
    <source>
        <dbReference type="Pfam" id="PF10026"/>
    </source>
</evidence>
<accession>A0A1F6F1M2</accession>
<protein>
    <recommendedName>
        <fullName evidence="1">DUF2268 domain-containing protein</fullName>
    </recommendedName>
</protein>
<dbReference type="STRING" id="1798512.A3A39_04580"/>
<evidence type="ECO:0000313" key="3">
    <source>
        <dbReference type="Proteomes" id="UP000177372"/>
    </source>
</evidence>
<dbReference type="EMBL" id="MFLZ01000020">
    <property type="protein sequence ID" value="OGG79765.1"/>
    <property type="molecule type" value="Genomic_DNA"/>
</dbReference>
<dbReference type="Proteomes" id="UP000177372">
    <property type="component" value="Unassembled WGS sequence"/>
</dbReference>
<reference evidence="2 3" key="1">
    <citation type="journal article" date="2016" name="Nat. Commun.">
        <title>Thousands of microbial genomes shed light on interconnected biogeochemical processes in an aquifer system.</title>
        <authorList>
            <person name="Anantharaman K."/>
            <person name="Brown C.T."/>
            <person name="Hug L.A."/>
            <person name="Sharon I."/>
            <person name="Castelle C.J."/>
            <person name="Probst A.J."/>
            <person name="Thomas B.C."/>
            <person name="Singh A."/>
            <person name="Wilkins M.J."/>
            <person name="Karaoz U."/>
            <person name="Brodie E.L."/>
            <person name="Williams K.H."/>
            <person name="Hubbard S.S."/>
            <person name="Banfield J.F."/>
        </authorList>
    </citation>
    <scope>NUCLEOTIDE SEQUENCE [LARGE SCALE GENOMIC DNA]</scope>
</reference>
<sequence>MKVDVLFLRSDVGLTKKEKSEIQNALVPHVTKAAKALRYNPRVLTITIHPNWPRTDRQGMPAYTQLKDWIWIALNYKQFRSRKHHARLIERLKYLAYHEMHHAARGYAMSLPRKKFHVLLNSVVSEGLADMFALEQYPSEHIRSYVTYNEREAHYWFKKIKRMHQTEYPSSWLFGGHGKPKNVAYKVGRFVIAEAKRKHLKLNATKLLHMDYRRILRLAGIK</sequence>
<feature type="domain" description="DUF2268" evidence="1">
    <location>
        <begin position="83"/>
        <end position="216"/>
    </location>
</feature>